<dbReference type="EMBL" id="AP025320">
    <property type="protein sequence ID" value="BDD12712.1"/>
    <property type="molecule type" value="Genomic_DNA"/>
</dbReference>
<dbReference type="AlphaFoldDB" id="A0AAU9D5S6"/>
<proteinExistence type="predicted"/>
<name>A0AAU9D5S6_9BACT</name>
<dbReference type="Proteomes" id="UP001348817">
    <property type="component" value="Plasmid pFA6"/>
</dbReference>
<dbReference type="GO" id="GO:0016857">
    <property type="term" value="F:racemase and epimerase activity, acting on carbohydrates and derivatives"/>
    <property type="evidence" value="ECO:0007669"/>
    <property type="project" value="InterPro"/>
</dbReference>
<geneLocation type="plasmid" evidence="1 2">
    <name>pFA6</name>
</geneLocation>
<dbReference type="Gene3D" id="3.30.70.100">
    <property type="match status" value="1"/>
</dbReference>
<dbReference type="SUPFAM" id="SSF54909">
    <property type="entry name" value="Dimeric alpha+beta barrel"/>
    <property type="match status" value="1"/>
</dbReference>
<keyword evidence="2" id="KW-1185">Reference proteome</keyword>
<sequence length="121" mass="14432">MKMENITATDIKTYYQVLDLKDDPALIAEYEKYHEKLWPEITEGIKSVGILDMRIYRTGNRMMMVMEVPAGFDFDTQMAKLGTLPRQEEWEELMWKYQQPLPFAAKGQKWMPMEKIFELEK</sequence>
<organism evidence="1 2">
    <name type="scientific">Fulvitalea axinellae</name>
    <dbReference type="NCBI Taxonomy" id="1182444"/>
    <lineage>
        <taxon>Bacteria</taxon>
        <taxon>Pseudomonadati</taxon>
        <taxon>Bacteroidota</taxon>
        <taxon>Cytophagia</taxon>
        <taxon>Cytophagales</taxon>
        <taxon>Persicobacteraceae</taxon>
        <taxon>Fulvitalea</taxon>
    </lineage>
</organism>
<dbReference type="KEGG" id="fax:FUAX_51440"/>
<evidence type="ECO:0000313" key="2">
    <source>
        <dbReference type="Proteomes" id="UP001348817"/>
    </source>
</evidence>
<gene>
    <name evidence="1" type="ORF">FUAX_51440</name>
</gene>
<dbReference type="Pfam" id="PF05336">
    <property type="entry name" value="rhaM"/>
    <property type="match status" value="1"/>
</dbReference>
<evidence type="ECO:0008006" key="3">
    <source>
        <dbReference type="Google" id="ProtNLM"/>
    </source>
</evidence>
<dbReference type="InterPro" id="IPR052996">
    <property type="entry name" value="Carb_Metab_Mutarotase"/>
</dbReference>
<evidence type="ECO:0000313" key="1">
    <source>
        <dbReference type="EMBL" id="BDD12712.1"/>
    </source>
</evidence>
<protein>
    <recommendedName>
        <fullName evidence="3">L-rhamnose mutarotase</fullName>
    </recommendedName>
</protein>
<dbReference type="InterPro" id="IPR008000">
    <property type="entry name" value="Rham/fucose_mutarotase"/>
</dbReference>
<keyword evidence="1" id="KW-0614">Plasmid</keyword>
<dbReference type="InterPro" id="IPR011008">
    <property type="entry name" value="Dimeric_a/b-barrel"/>
</dbReference>
<dbReference type="PANTHER" id="PTHR43239:SF1">
    <property type="entry name" value="UPF0734 PROTEIN DDB_G0273871_DDB_G0273177"/>
    <property type="match status" value="1"/>
</dbReference>
<reference evidence="1 2" key="1">
    <citation type="submission" date="2021-12" db="EMBL/GenBank/DDBJ databases">
        <title>Genome sequencing of bacteria with rrn-lacking chromosome and rrn-plasmid.</title>
        <authorList>
            <person name="Anda M."/>
            <person name="Iwasaki W."/>
        </authorList>
    </citation>
    <scope>NUCLEOTIDE SEQUENCE [LARGE SCALE GENOMIC DNA]</scope>
    <source>
        <strain evidence="1 2">DSM 100852</strain>
        <plasmid evidence="1 2">pFA6</plasmid>
    </source>
</reference>
<accession>A0AAU9D5S6</accession>
<dbReference type="PANTHER" id="PTHR43239">
    <property type="entry name" value="UPF0734 PROTEIN DDB_G0273871/DDB_G0273177"/>
    <property type="match status" value="1"/>
</dbReference>